<evidence type="ECO:0000313" key="3">
    <source>
        <dbReference type="EMBL" id="RRD93129.1"/>
    </source>
</evidence>
<dbReference type="AlphaFoldDB" id="A0A3P2AC58"/>
<keyword evidence="4" id="KW-1185">Reference proteome</keyword>
<feature type="domain" description="Hemerythrin-like" evidence="1">
    <location>
        <begin position="92"/>
        <end position="227"/>
    </location>
</feature>
<comment type="caution">
    <text evidence="3">The sequence shown here is derived from an EMBL/GenBank/DDBJ whole genome shotgun (WGS) entry which is preliminary data.</text>
</comment>
<dbReference type="RefSeq" id="WP_125238241.1">
    <property type="nucleotide sequence ID" value="NZ_JALFAM010000019.1"/>
</dbReference>
<name>A0A3P2AC58_9BACE</name>
<dbReference type="EMBL" id="RQYF01000003">
    <property type="protein sequence ID" value="RRD93129.1"/>
    <property type="molecule type" value="Genomic_DNA"/>
</dbReference>
<dbReference type="Pfam" id="PF04282">
    <property type="entry name" value="DUF438"/>
    <property type="match status" value="1"/>
</dbReference>
<feature type="domain" description="DUF438" evidence="2">
    <location>
        <begin position="15"/>
        <end position="81"/>
    </location>
</feature>
<sequence>MSEIINNSAQRKEMLRHLLLRLHEGENPEALRNRLVEVLKTIPYNEVVEVEQTLINEQLLSEAEIQDFCDLHTAVLDGSIDLGGAKAIPAGHPADTFRKENEALKAEIAGYERLTGAMDTWDDAHLTGYLLGLRTIFNSLADVDKHYKRKEYLLFPFLEKHLITGPPKVMWGKHDETRLQLKKAFETLTSPLTTVNELKTAVATTCNPAVEMIAGMIKKEEEILFPMSMDTLTEDEWYKIYQETPDFGYCLIDPEDEWKPAGMAKVEKQTYMETDAIRLSSGAFSIEELEALFIHLPIDITFVDKDDKVRFFSHSPKRVFERNRSIIGRDVRMCHPPGSVHVVEQILEDFKSGKENKAAFWISNFKGRFVYIEYSAVRGKNSEYLGVVEVTQDITGLRALEGDQRLLSYEKSK</sequence>
<dbReference type="Gene3D" id="3.30.450.20">
    <property type="entry name" value="PAS domain"/>
    <property type="match status" value="1"/>
</dbReference>
<reference evidence="3 4" key="1">
    <citation type="submission" date="2018-11" db="EMBL/GenBank/DDBJ databases">
        <title>Genomes From Bacteria Associated with the Canine Oral Cavity: a Test Case for Automated Genome-Based Taxonomic Assignment.</title>
        <authorList>
            <person name="Coil D.A."/>
            <person name="Jospin G."/>
            <person name="Darling A.E."/>
            <person name="Wallis C."/>
            <person name="Davis I.J."/>
            <person name="Harris S."/>
            <person name="Eisen J.A."/>
            <person name="Holcombe L.J."/>
            <person name="O'Flynn C."/>
        </authorList>
    </citation>
    <scope>NUCLEOTIDE SEQUENCE [LARGE SCALE GENOMIC DNA]</scope>
    <source>
        <strain evidence="3 4">OH1047_COT-310</strain>
    </source>
</reference>
<dbReference type="SUPFAM" id="SSF55785">
    <property type="entry name" value="PYP-like sensor domain (PAS domain)"/>
    <property type="match status" value="1"/>
</dbReference>
<evidence type="ECO:0000313" key="4">
    <source>
        <dbReference type="Proteomes" id="UP000279562"/>
    </source>
</evidence>
<dbReference type="Pfam" id="PF13596">
    <property type="entry name" value="PAS_10"/>
    <property type="match status" value="1"/>
</dbReference>
<evidence type="ECO:0000259" key="1">
    <source>
        <dbReference type="Pfam" id="PF01814"/>
    </source>
</evidence>
<gene>
    <name evidence="3" type="ORF">EII33_01640</name>
</gene>
<accession>A0A3P2AC58</accession>
<organism evidence="3 4">
    <name type="scientific">Prevotella heparinolytica</name>
    <dbReference type="NCBI Taxonomy" id="28113"/>
    <lineage>
        <taxon>Bacteria</taxon>
        <taxon>Pseudomonadati</taxon>
        <taxon>Bacteroidota</taxon>
        <taxon>Bacteroidia</taxon>
        <taxon>Bacteroidales</taxon>
        <taxon>Bacteroidaceae</taxon>
        <taxon>Bacteroides</taxon>
    </lineage>
</organism>
<dbReference type="Pfam" id="PF01814">
    <property type="entry name" value="Hemerythrin"/>
    <property type="match status" value="1"/>
</dbReference>
<dbReference type="GO" id="GO:0005886">
    <property type="term" value="C:plasma membrane"/>
    <property type="evidence" value="ECO:0007669"/>
    <property type="project" value="TreeGrafter"/>
</dbReference>
<dbReference type="InterPro" id="IPR007380">
    <property type="entry name" value="DUF438"/>
</dbReference>
<dbReference type="PANTHER" id="PTHR39966">
    <property type="entry name" value="BLL2471 PROTEIN-RELATED"/>
    <property type="match status" value="1"/>
</dbReference>
<dbReference type="InterPro" id="IPR035965">
    <property type="entry name" value="PAS-like_dom_sf"/>
</dbReference>
<dbReference type="Gene3D" id="1.20.120.520">
    <property type="entry name" value="nmb1532 protein domain like"/>
    <property type="match status" value="1"/>
</dbReference>
<dbReference type="Proteomes" id="UP000279562">
    <property type="component" value="Unassembled WGS sequence"/>
</dbReference>
<evidence type="ECO:0000259" key="2">
    <source>
        <dbReference type="Pfam" id="PF04282"/>
    </source>
</evidence>
<proteinExistence type="predicted"/>
<protein>
    <submittedName>
        <fullName evidence="3">DUF438 domain-containing protein</fullName>
    </submittedName>
</protein>
<dbReference type="InterPro" id="IPR012312">
    <property type="entry name" value="Hemerythrin-like"/>
</dbReference>
<dbReference type="PANTHER" id="PTHR39966:SF3">
    <property type="entry name" value="DUF438 DOMAIN-CONTAINING PROTEIN"/>
    <property type="match status" value="1"/>
</dbReference>